<name>A0AAU9MVL2_9ASTR</name>
<sequence length="78" mass="8783">MNEERIHQATIARRPLLMSSPCHLLTDSPITYNPPDVYSSATQLALFRFSASISVEIYLRNDKLSVQYGAETQAEILV</sequence>
<reference evidence="1 2" key="1">
    <citation type="submission" date="2022-01" db="EMBL/GenBank/DDBJ databases">
        <authorList>
            <person name="Xiong W."/>
            <person name="Schranz E."/>
        </authorList>
    </citation>
    <scope>NUCLEOTIDE SEQUENCE [LARGE SCALE GENOMIC DNA]</scope>
</reference>
<organism evidence="1 2">
    <name type="scientific">Lactuca virosa</name>
    <dbReference type="NCBI Taxonomy" id="75947"/>
    <lineage>
        <taxon>Eukaryota</taxon>
        <taxon>Viridiplantae</taxon>
        <taxon>Streptophyta</taxon>
        <taxon>Embryophyta</taxon>
        <taxon>Tracheophyta</taxon>
        <taxon>Spermatophyta</taxon>
        <taxon>Magnoliopsida</taxon>
        <taxon>eudicotyledons</taxon>
        <taxon>Gunneridae</taxon>
        <taxon>Pentapetalae</taxon>
        <taxon>asterids</taxon>
        <taxon>campanulids</taxon>
        <taxon>Asterales</taxon>
        <taxon>Asteraceae</taxon>
        <taxon>Cichorioideae</taxon>
        <taxon>Cichorieae</taxon>
        <taxon>Lactucinae</taxon>
        <taxon>Lactuca</taxon>
    </lineage>
</organism>
<accession>A0AAU9MVL2</accession>
<gene>
    <name evidence="1" type="ORF">LVIROSA_LOCUS17350</name>
</gene>
<proteinExistence type="predicted"/>
<evidence type="ECO:0000313" key="1">
    <source>
        <dbReference type="EMBL" id="CAH1430587.1"/>
    </source>
</evidence>
<protein>
    <submittedName>
        <fullName evidence="1">Uncharacterized protein</fullName>
    </submittedName>
</protein>
<dbReference type="EMBL" id="CAKMRJ010003334">
    <property type="protein sequence ID" value="CAH1430587.1"/>
    <property type="molecule type" value="Genomic_DNA"/>
</dbReference>
<dbReference type="AlphaFoldDB" id="A0AAU9MVL2"/>
<comment type="caution">
    <text evidence="1">The sequence shown here is derived from an EMBL/GenBank/DDBJ whole genome shotgun (WGS) entry which is preliminary data.</text>
</comment>
<dbReference type="Proteomes" id="UP001157418">
    <property type="component" value="Unassembled WGS sequence"/>
</dbReference>
<evidence type="ECO:0000313" key="2">
    <source>
        <dbReference type="Proteomes" id="UP001157418"/>
    </source>
</evidence>
<keyword evidence="2" id="KW-1185">Reference proteome</keyword>